<accession>A0A7K3WBY8</accession>
<evidence type="ECO:0000313" key="3">
    <source>
        <dbReference type="EMBL" id="NEL53981.1"/>
    </source>
</evidence>
<evidence type="ECO:0000256" key="1">
    <source>
        <dbReference type="SAM" id="Phobius"/>
    </source>
</evidence>
<keyword evidence="1" id="KW-0812">Transmembrane</keyword>
<sequence>MTRAVGRPAVRLGVLLLAVLAVLALAGPASAHVGGGAAGSDYDGRVTSVSPEVPGLRVRALQFGDQLEVVTSGRDVEVPGYSGEPYLRIGPDGVWRNTRSPATYLNLDAEGRTPLPPQADPDAPPEWEQVSTAATYVWHDHRTHWMSSELPPQVRADPTAEHTVIDWTVPMTVDGAPVTVAGRLTWEPPPPGWLVWPLYAALALAGVLAGARARTPRPLGLVLLAGGVASVVHAAGTPEPAVSVSSWPGALAGALLPALVVLAVAVLGWRASRRGRGVMTGLLAVVVGWLMLVQGIPDVDALWTANLLGTTPAAVTRAAVAVLVGLGLGSVMGGVLAVRRFRDPAQPVVAAAGAPPTT</sequence>
<feature type="chain" id="PRO_5029698256" evidence="2">
    <location>
        <begin position="32"/>
        <end position="358"/>
    </location>
</feature>
<organism evidence="3 4">
    <name type="scientific">Goekera deserti</name>
    <dbReference type="NCBI Taxonomy" id="2497753"/>
    <lineage>
        <taxon>Bacteria</taxon>
        <taxon>Bacillati</taxon>
        <taxon>Actinomycetota</taxon>
        <taxon>Actinomycetes</taxon>
        <taxon>Geodermatophilales</taxon>
        <taxon>Geodermatophilaceae</taxon>
        <taxon>Goekera</taxon>
    </lineage>
</organism>
<feature type="transmembrane region" description="Helical" evidence="1">
    <location>
        <begin position="279"/>
        <end position="297"/>
    </location>
</feature>
<keyword evidence="1" id="KW-0472">Membrane</keyword>
<feature type="transmembrane region" description="Helical" evidence="1">
    <location>
        <begin position="317"/>
        <end position="338"/>
    </location>
</feature>
<evidence type="ECO:0000256" key="2">
    <source>
        <dbReference type="SAM" id="SignalP"/>
    </source>
</evidence>
<feature type="transmembrane region" description="Helical" evidence="1">
    <location>
        <begin position="193"/>
        <end position="211"/>
    </location>
</feature>
<keyword evidence="2" id="KW-0732">Signal</keyword>
<dbReference type="EMBL" id="JAAGWK010000010">
    <property type="protein sequence ID" value="NEL53981.1"/>
    <property type="molecule type" value="Genomic_DNA"/>
</dbReference>
<dbReference type="AlphaFoldDB" id="A0A7K3WBY8"/>
<feature type="transmembrane region" description="Helical" evidence="1">
    <location>
        <begin position="247"/>
        <end position="267"/>
    </location>
</feature>
<comment type="caution">
    <text evidence="3">The sequence shown here is derived from an EMBL/GenBank/DDBJ whole genome shotgun (WGS) entry which is preliminary data.</text>
</comment>
<keyword evidence="4" id="KW-1185">Reference proteome</keyword>
<feature type="transmembrane region" description="Helical" evidence="1">
    <location>
        <begin position="218"/>
        <end position="235"/>
    </location>
</feature>
<gene>
    <name evidence="3" type="ORF">G1H19_08220</name>
</gene>
<evidence type="ECO:0000313" key="4">
    <source>
        <dbReference type="Proteomes" id="UP000470470"/>
    </source>
</evidence>
<name>A0A7K3WBY8_9ACTN</name>
<proteinExistence type="predicted"/>
<dbReference type="RefSeq" id="WP_152729870.1">
    <property type="nucleotide sequence ID" value="NZ_JAABOZ010000002.1"/>
</dbReference>
<keyword evidence="1" id="KW-1133">Transmembrane helix</keyword>
<reference evidence="3 4" key="1">
    <citation type="submission" date="2020-02" db="EMBL/GenBank/DDBJ databases">
        <title>The whole genome sequence of CPCC 205119.</title>
        <authorList>
            <person name="Jiang Z."/>
        </authorList>
    </citation>
    <scope>NUCLEOTIDE SEQUENCE [LARGE SCALE GENOMIC DNA]</scope>
    <source>
        <strain evidence="3 4">CPCC 205119</strain>
    </source>
</reference>
<protein>
    <submittedName>
        <fullName evidence="3">Uncharacterized protein</fullName>
    </submittedName>
</protein>
<feature type="signal peptide" evidence="2">
    <location>
        <begin position="1"/>
        <end position="31"/>
    </location>
</feature>
<dbReference type="Proteomes" id="UP000470470">
    <property type="component" value="Unassembled WGS sequence"/>
</dbReference>